<comment type="subcellular location">
    <subcellularLocation>
        <location evidence="1">Nucleus</location>
    </subcellularLocation>
</comment>
<feature type="compositionally biased region" description="Basic and acidic residues" evidence="3">
    <location>
        <begin position="104"/>
        <end position="127"/>
    </location>
</feature>
<dbReference type="InterPro" id="IPR021858">
    <property type="entry name" value="Fun_TF"/>
</dbReference>
<evidence type="ECO:0000259" key="4">
    <source>
        <dbReference type="PROSITE" id="PS50048"/>
    </source>
</evidence>
<evidence type="ECO:0000313" key="6">
    <source>
        <dbReference type="Proteomes" id="UP000030651"/>
    </source>
</evidence>
<dbReference type="Proteomes" id="UP000030651">
    <property type="component" value="Unassembled WGS sequence"/>
</dbReference>
<evidence type="ECO:0000256" key="2">
    <source>
        <dbReference type="ARBA" id="ARBA00023242"/>
    </source>
</evidence>
<dbReference type="RefSeq" id="XP_007841248.1">
    <property type="nucleotide sequence ID" value="XM_007843057.1"/>
</dbReference>
<keyword evidence="6" id="KW-1185">Reference proteome</keyword>
<feature type="region of interest" description="Disordered" evidence="3">
    <location>
        <begin position="84"/>
        <end position="179"/>
    </location>
</feature>
<dbReference type="AlphaFoldDB" id="W3WHW6"/>
<evidence type="ECO:0000313" key="5">
    <source>
        <dbReference type="EMBL" id="ETS73530.1"/>
    </source>
</evidence>
<dbReference type="InterPro" id="IPR036864">
    <property type="entry name" value="Zn2-C6_fun-type_DNA-bd_sf"/>
</dbReference>
<feature type="region of interest" description="Disordered" evidence="3">
    <location>
        <begin position="548"/>
        <end position="582"/>
    </location>
</feature>
<dbReference type="Gene3D" id="4.10.240.10">
    <property type="entry name" value="Zn(2)-C6 fungal-type DNA-binding domain"/>
    <property type="match status" value="1"/>
</dbReference>
<dbReference type="eggNOG" id="ENOG502QU5N">
    <property type="taxonomic scope" value="Eukaryota"/>
</dbReference>
<dbReference type="STRING" id="1229662.W3WHW6"/>
<dbReference type="CDD" id="cd00067">
    <property type="entry name" value="GAL4"/>
    <property type="match status" value="1"/>
</dbReference>
<dbReference type="InParanoid" id="W3WHW6"/>
<gene>
    <name evidence="5" type="ORF">PFICI_14476</name>
</gene>
<dbReference type="PROSITE" id="PS50048">
    <property type="entry name" value="ZN2_CY6_FUNGAL_2"/>
    <property type="match status" value="1"/>
</dbReference>
<dbReference type="Pfam" id="PF00172">
    <property type="entry name" value="Zn_clus"/>
    <property type="match status" value="1"/>
</dbReference>
<organism evidence="5 6">
    <name type="scientific">Pestalotiopsis fici (strain W106-1 / CGMCC3.15140)</name>
    <dbReference type="NCBI Taxonomy" id="1229662"/>
    <lineage>
        <taxon>Eukaryota</taxon>
        <taxon>Fungi</taxon>
        <taxon>Dikarya</taxon>
        <taxon>Ascomycota</taxon>
        <taxon>Pezizomycotina</taxon>
        <taxon>Sordariomycetes</taxon>
        <taxon>Xylariomycetidae</taxon>
        <taxon>Amphisphaeriales</taxon>
        <taxon>Sporocadaceae</taxon>
        <taxon>Pestalotiopsis</taxon>
    </lineage>
</organism>
<evidence type="ECO:0000256" key="3">
    <source>
        <dbReference type="SAM" id="MobiDB-lite"/>
    </source>
</evidence>
<dbReference type="HOGENOM" id="CLU_021380_1_0_1"/>
<sequence length="715" mass="80208">MDAMMPMLSDHGDMSWSEGQSSSSPDDNNSNNNLNPLSRSPIWATPTMTATATTRLETGQLSPVSTELEMPAVTASLPHLIHSATSSSHGSWTSYSEGDDADQEHDHDLDNEHEHDVQWDNHSDDMLIPKLEPTEDDDFHMEDLREAPLTTPRPASGNPAQGLKTKRPRGRPRKHPLTPHVATNKVAKGRSKTGCITCRKRKKKCDEAKPRCMNCEKNAVVCEGYNEKTIWKSGKEKADEAARRSSQELPVITLQPIFQGVETPEDMVFLNHYISHLSGVLTVEGQFKNAFKDMLLQMAVEHRGLMHSILCLASKHIDYNTPYGAKLLESNPKITAESLAARSEFHHQAAMTKFYEDINQETNTDLAKQTVNLSVRYGQMLCLLLKSMVEGKSDGEHRLHLQAYKGLIQASPPADSGFLVFITEFFQFHVYADELIRYPDVRAPRLAHEDWVPWLPIQPARLIGVADGLFKFLSQITTIRNTIRNNMLNDVDPVVDYASLFRAAEIDAAIREWTPHWPPGDSRERVGLLYKQMMWVYLFRTIYPPSTTTATPPAMPTDQYNRPTSPPLSPTSPVHSARDPHATTDRLRVASHALSNNCRGESPAPIRYPPHHDARITVAVDESLAILDSIKPSDPCQTLLLIPCLIIGCASFAPSQQNRIRNTLKGVRGYTGLRNCDRLMELLEEMWKLMERGDWAAVWDWQAVAKGMGLDFCVA</sequence>
<feature type="region of interest" description="Disordered" evidence="3">
    <location>
        <begin position="1"/>
        <end position="43"/>
    </location>
</feature>
<dbReference type="InterPro" id="IPR001138">
    <property type="entry name" value="Zn2Cys6_DnaBD"/>
</dbReference>
<dbReference type="SUPFAM" id="SSF57701">
    <property type="entry name" value="Zn2/Cys6 DNA-binding domain"/>
    <property type="match status" value="1"/>
</dbReference>
<accession>W3WHW6</accession>
<dbReference type="PANTHER" id="PTHR37534:SF38">
    <property type="entry name" value="ZN(2)-C6 FUNGAL-TYPE DOMAIN-CONTAINING PROTEIN"/>
    <property type="match status" value="1"/>
</dbReference>
<dbReference type="SMART" id="SM00066">
    <property type="entry name" value="GAL4"/>
    <property type="match status" value="1"/>
</dbReference>
<dbReference type="EMBL" id="KI912121">
    <property type="protein sequence ID" value="ETS73530.1"/>
    <property type="molecule type" value="Genomic_DNA"/>
</dbReference>
<dbReference type="GO" id="GO:0008270">
    <property type="term" value="F:zinc ion binding"/>
    <property type="evidence" value="ECO:0007669"/>
    <property type="project" value="InterPro"/>
</dbReference>
<dbReference type="PANTHER" id="PTHR37534">
    <property type="entry name" value="TRANSCRIPTIONAL ACTIVATOR PROTEIN UGA3"/>
    <property type="match status" value="1"/>
</dbReference>
<proteinExistence type="predicted"/>
<dbReference type="OMA" id="DMNMDFL"/>
<feature type="domain" description="Zn(2)-C6 fungal-type" evidence="4">
    <location>
        <begin position="194"/>
        <end position="222"/>
    </location>
</feature>
<dbReference type="PROSITE" id="PS00463">
    <property type="entry name" value="ZN2_CY6_FUNGAL_1"/>
    <property type="match status" value="1"/>
</dbReference>
<dbReference type="GO" id="GO:0000981">
    <property type="term" value="F:DNA-binding transcription factor activity, RNA polymerase II-specific"/>
    <property type="evidence" value="ECO:0007669"/>
    <property type="project" value="InterPro"/>
</dbReference>
<feature type="compositionally biased region" description="Low complexity" evidence="3">
    <location>
        <begin position="21"/>
        <end position="43"/>
    </location>
</feature>
<dbReference type="OrthoDB" id="5333823at2759"/>
<dbReference type="GO" id="GO:0045944">
    <property type="term" value="P:positive regulation of transcription by RNA polymerase II"/>
    <property type="evidence" value="ECO:0007669"/>
    <property type="project" value="TreeGrafter"/>
</dbReference>
<dbReference type="Pfam" id="PF11951">
    <property type="entry name" value="Fungal_trans_2"/>
    <property type="match status" value="1"/>
</dbReference>
<name>W3WHW6_PESFW</name>
<feature type="compositionally biased region" description="Basic residues" evidence="3">
    <location>
        <begin position="164"/>
        <end position="177"/>
    </location>
</feature>
<dbReference type="KEGG" id="pfy:PFICI_14476"/>
<dbReference type="GO" id="GO:0005634">
    <property type="term" value="C:nucleus"/>
    <property type="evidence" value="ECO:0007669"/>
    <property type="project" value="UniProtKB-SubCell"/>
</dbReference>
<feature type="compositionally biased region" description="Low complexity" evidence="3">
    <location>
        <begin position="84"/>
        <end position="96"/>
    </location>
</feature>
<protein>
    <recommendedName>
        <fullName evidence="4">Zn(2)-C6 fungal-type domain-containing protein</fullName>
    </recommendedName>
</protein>
<dbReference type="GO" id="GO:0000976">
    <property type="term" value="F:transcription cis-regulatory region binding"/>
    <property type="evidence" value="ECO:0007669"/>
    <property type="project" value="TreeGrafter"/>
</dbReference>
<dbReference type="GeneID" id="19279489"/>
<keyword evidence="2" id="KW-0539">Nucleus</keyword>
<reference evidence="6" key="1">
    <citation type="journal article" date="2015" name="BMC Genomics">
        <title>Genomic and transcriptomic analysis of the endophytic fungus Pestalotiopsis fici reveals its lifestyle and high potential for synthesis of natural products.</title>
        <authorList>
            <person name="Wang X."/>
            <person name="Zhang X."/>
            <person name="Liu L."/>
            <person name="Xiang M."/>
            <person name="Wang W."/>
            <person name="Sun X."/>
            <person name="Che Y."/>
            <person name="Guo L."/>
            <person name="Liu G."/>
            <person name="Guo L."/>
            <person name="Wang C."/>
            <person name="Yin W.B."/>
            <person name="Stadler M."/>
            <person name="Zhang X."/>
            <person name="Liu X."/>
        </authorList>
    </citation>
    <scope>NUCLEOTIDE SEQUENCE [LARGE SCALE GENOMIC DNA]</scope>
    <source>
        <strain evidence="6">W106-1 / CGMCC3.15140</strain>
    </source>
</reference>
<evidence type="ECO:0000256" key="1">
    <source>
        <dbReference type="ARBA" id="ARBA00004123"/>
    </source>
</evidence>